<evidence type="ECO:0000256" key="2">
    <source>
        <dbReference type="ARBA" id="ARBA00002876"/>
    </source>
</evidence>
<comment type="catalytic activity">
    <reaction evidence="1">
        <text>uridine(955/2504/2580) in 23S rRNA = pseudouridine(955/2504/2580) in 23S rRNA</text>
        <dbReference type="Rhea" id="RHEA:42528"/>
        <dbReference type="Rhea" id="RHEA-COMP:10099"/>
        <dbReference type="Rhea" id="RHEA-COMP:10100"/>
        <dbReference type="ChEBI" id="CHEBI:65314"/>
        <dbReference type="ChEBI" id="CHEBI:65315"/>
        <dbReference type="EC" id="5.4.99.24"/>
    </reaction>
</comment>
<dbReference type="NCBIfam" id="TIGR00005">
    <property type="entry name" value="rluA_subfam"/>
    <property type="match status" value="1"/>
</dbReference>
<dbReference type="GO" id="GO:0000455">
    <property type="term" value="P:enzyme-directed rRNA pseudouridine synthesis"/>
    <property type="evidence" value="ECO:0007669"/>
    <property type="project" value="TreeGrafter"/>
</dbReference>
<organism evidence="12 13">
    <name type="scientific">Marinobacter guineae</name>
    <dbReference type="NCBI Taxonomy" id="432303"/>
    <lineage>
        <taxon>Bacteria</taxon>
        <taxon>Pseudomonadati</taxon>
        <taxon>Pseudomonadota</taxon>
        <taxon>Gammaproteobacteria</taxon>
        <taxon>Pseudomonadales</taxon>
        <taxon>Marinobacteraceae</taxon>
        <taxon>Marinobacter</taxon>
    </lineage>
</organism>
<comment type="function">
    <text evidence="2">Responsible for synthesis of pseudouridine from uracil at positions 955, 2504 and 2580 in 23S ribosomal RNA.</text>
</comment>
<sequence length="352" mass="39190">MSRKLANKKPAKARPYKAAPSPRRGSGEKAVPRGEVRQGVQWVTVDEDNEGQRVDNFLLAQLRGVPKSIIYRVVRKGEVRVNKGRVKPDTRLKAGDQVRIPPVTRKEKPEQVAPGSRVQGVIEAAVIFENEQMMVVNKPSGIAVHGGSGLSFGLIEVLRSARPSAKFLELVHRLDRDTSGLVMVAKKRSALRYLQDELRQKRIRKHYHALVAGDWQAGVDRVDAPLLRYEMPNGERRVRVDESGKASLTTFRCLNRYQGYSLVEASPITGRTHQIRVHSAWAGHPIAGDDKYMDDVSLKAFRAIGGQRLMLHARALEFTLPVSGEAMRLEAPYDDAFNDVLIKLGARLKGTG</sequence>
<dbReference type="PANTHER" id="PTHR21600">
    <property type="entry name" value="MITOCHONDRIAL RNA PSEUDOURIDINE SYNTHASE"/>
    <property type="match status" value="1"/>
</dbReference>
<gene>
    <name evidence="12" type="ORF">CLH62_03175</name>
</gene>
<evidence type="ECO:0000313" key="13">
    <source>
        <dbReference type="Proteomes" id="UP000229044"/>
    </source>
</evidence>
<dbReference type="CDD" id="cd00165">
    <property type="entry name" value="S4"/>
    <property type="match status" value="1"/>
</dbReference>
<evidence type="ECO:0000256" key="9">
    <source>
        <dbReference type="RuleBase" id="RU362028"/>
    </source>
</evidence>
<evidence type="ECO:0000256" key="10">
    <source>
        <dbReference type="SAM" id="MobiDB-lite"/>
    </source>
</evidence>
<protein>
    <recommendedName>
        <fullName evidence="9">Pseudouridine synthase</fullName>
        <ecNumber evidence="9">5.4.99.-</ecNumber>
    </recommendedName>
</protein>
<dbReference type="Pfam" id="PF01479">
    <property type="entry name" value="S4"/>
    <property type="match status" value="1"/>
</dbReference>
<evidence type="ECO:0000313" key="12">
    <source>
        <dbReference type="EMBL" id="PHQ26607.1"/>
    </source>
</evidence>
<dbReference type="InterPro" id="IPR006224">
    <property type="entry name" value="PsdUridine_synth_RluA-like_CS"/>
</dbReference>
<dbReference type="Gene3D" id="3.10.290.10">
    <property type="entry name" value="RNA-binding S4 domain"/>
    <property type="match status" value="1"/>
</dbReference>
<dbReference type="NCBIfam" id="NF008249">
    <property type="entry name" value="PRK11025.1"/>
    <property type="match status" value="1"/>
</dbReference>
<dbReference type="EMBL" id="NTFI01000001">
    <property type="protein sequence ID" value="PHQ26607.1"/>
    <property type="molecule type" value="Genomic_DNA"/>
</dbReference>
<evidence type="ECO:0000256" key="4">
    <source>
        <dbReference type="ARBA" id="ARBA00022552"/>
    </source>
</evidence>
<dbReference type="EC" id="5.4.99.-" evidence="9"/>
<feature type="active site" evidence="7">
    <location>
        <position position="175"/>
    </location>
</feature>
<comment type="caution">
    <text evidence="12">The sequence shown here is derived from an EMBL/GenBank/DDBJ whole genome shotgun (WGS) entry which is preliminary data.</text>
</comment>
<feature type="compositionally biased region" description="Basic residues" evidence="10">
    <location>
        <begin position="1"/>
        <end position="15"/>
    </location>
</feature>
<reference evidence="12 13" key="1">
    <citation type="submission" date="2017-09" db="EMBL/GenBank/DDBJ databases">
        <title>The draft genome sequences of Marinobacter guineae M3B.</title>
        <authorList>
            <person name="Cao J."/>
        </authorList>
    </citation>
    <scope>NUCLEOTIDE SEQUENCE [LARGE SCALE GENOMIC DNA]</scope>
    <source>
        <strain evidence="12 13">M3B</strain>
    </source>
</reference>
<feature type="compositionally biased region" description="Basic and acidic residues" evidence="10">
    <location>
        <begin position="25"/>
        <end position="35"/>
    </location>
</feature>
<evidence type="ECO:0000259" key="11">
    <source>
        <dbReference type="SMART" id="SM00363"/>
    </source>
</evidence>
<dbReference type="InterPro" id="IPR006225">
    <property type="entry name" value="PsdUridine_synth_RluC/D"/>
</dbReference>
<dbReference type="InterPro" id="IPR020103">
    <property type="entry name" value="PsdUridine_synth_cat_dom_sf"/>
</dbReference>
<name>A0A2G1VIK7_9GAMM</name>
<evidence type="ECO:0000256" key="8">
    <source>
        <dbReference type="PROSITE-ProRule" id="PRU00182"/>
    </source>
</evidence>
<dbReference type="CDD" id="cd02869">
    <property type="entry name" value="PseudoU_synth_RluA_like"/>
    <property type="match status" value="1"/>
</dbReference>
<keyword evidence="6 9" id="KW-0413">Isomerase</keyword>
<feature type="region of interest" description="Disordered" evidence="10">
    <location>
        <begin position="1"/>
        <end position="35"/>
    </location>
</feature>
<dbReference type="PANTHER" id="PTHR21600:SF92">
    <property type="entry name" value="RIBOSOMAL LARGE SUBUNIT PSEUDOURIDINE SYNTHASE C"/>
    <property type="match status" value="1"/>
</dbReference>
<accession>A0A2G1VIK7</accession>
<dbReference type="AlphaFoldDB" id="A0A2G1VIK7"/>
<keyword evidence="13" id="KW-1185">Reference proteome</keyword>
<dbReference type="GO" id="GO:0003723">
    <property type="term" value="F:RNA binding"/>
    <property type="evidence" value="ECO:0007669"/>
    <property type="project" value="UniProtKB-KW"/>
</dbReference>
<comment type="similarity">
    <text evidence="3 9">Belongs to the pseudouridine synthase RluA family.</text>
</comment>
<dbReference type="GO" id="GO:0160141">
    <property type="term" value="F:23S rRNA pseudouridine(955/2504/2580) synthase activity"/>
    <property type="evidence" value="ECO:0007669"/>
    <property type="project" value="UniProtKB-EC"/>
</dbReference>
<dbReference type="PROSITE" id="PS01129">
    <property type="entry name" value="PSI_RLU"/>
    <property type="match status" value="1"/>
</dbReference>
<evidence type="ECO:0000256" key="3">
    <source>
        <dbReference type="ARBA" id="ARBA00010876"/>
    </source>
</evidence>
<dbReference type="PROSITE" id="PS50889">
    <property type="entry name" value="S4"/>
    <property type="match status" value="1"/>
</dbReference>
<dbReference type="Gene3D" id="3.30.2350.10">
    <property type="entry name" value="Pseudouridine synthase"/>
    <property type="match status" value="1"/>
</dbReference>
<evidence type="ECO:0000256" key="6">
    <source>
        <dbReference type="ARBA" id="ARBA00023235"/>
    </source>
</evidence>
<evidence type="ECO:0000256" key="7">
    <source>
        <dbReference type="PIRSR" id="PIRSR606225-1"/>
    </source>
</evidence>
<dbReference type="InterPro" id="IPR050188">
    <property type="entry name" value="RluA_PseudoU_synthase"/>
</dbReference>
<comment type="catalytic activity">
    <reaction evidence="9">
        <text>a uridine in RNA = a pseudouridine in RNA</text>
        <dbReference type="Rhea" id="RHEA:48348"/>
        <dbReference type="Rhea" id="RHEA-COMP:12068"/>
        <dbReference type="Rhea" id="RHEA-COMP:12069"/>
        <dbReference type="ChEBI" id="CHEBI:65314"/>
        <dbReference type="ChEBI" id="CHEBI:65315"/>
    </reaction>
</comment>
<feature type="domain" description="RNA-binding S4" evidence="11">
    <location>
        <begin position="52"/>
        <end position="109"/>
    </location>
</feature>
<proteinExistence type="inferred from homology"/>
<dbReference type="SUPFAM" id="SSF55174">
    <property type="entry name" value="Alpha-L RNA-binding motif"/>
    <property type="match status" value="1"/>
</dbReference>
<evidence type="ECO:0000256" key="5">
    <source>
        <dbReference type="ARBA" id="ARBA00022884"/>
    </source>
</evidence>
<evidence type="ECO:0000256" key="1">
    <source>
        <dbReference type="ARBA" id="ARBA00000381"/>
    </source>
</evidence>
<dbReference type="InterPro" id="IPR036986">
    <property type="entry name" value="S4_RNA-bd_sf"/>
</dbReference>
<dbReference type="Proteomes" id="UP000229044">
    <property type="component" value="Unassembled WGS sequence"/>
</dbReference>
<dbReference type="InterPro" id="IPR002942">
    <property type="entry name" value="S4_RNA-bd"/>
</dbReference>
<keyword evidence="5 8" id="KW-0694">RNA-binding</keyword>
<dbReference type="SMART" id="SM00363">
    <property type="entry name" value="S4"/>
    <property type="match status" value="1"/>
</dbReference>
<dbReference type="Pfam" id="PF00849">
    <property type="entry name" value="PseudoU_synth_2"/>
    <property type="match status" value="1"/>
</dbReference>
<dbReference type="RefSeq" id="WP_099616685.1">
    <property type="nucleotide sequence ID" value="NZ_KZ319339.1"/>
</dbReference>
<dbReference type="OrthoDB" id="9785808at2"/>
<keyword evidence="4" id="KW-0698">rRNA processing</keyword>
<dbReference type="InterPro" id="IPR006145">
    <property type="entry name" value="PsdUridine_synth_RsuA/RluA"/>
</dbReference>
<dbReference type="SUPFAM" id="SSF55120">
    <property type="entry name" value="Pseudouridine synthase"/>
    <property type="match status" value="1"/>
</dbReference>